<evidence type="ECO:0000313" key="8">
    <source>
        <dbReference type="Proteomes" id="UP000800035"/>
    </source>
</evidence>
<evidence type="ECO:0000313" key="7">
    <source>
        <dbReference type="EMBL" id="KAF1949266.1"/>
    </source>
</evidence>
<dbReference type="PROSITE" id="PS51294">
    <property type="entry name" value="HTH_MYB"/>
    <property type="match status" value="2"/>
</dbReference>
<gene>
    <name evidence="7" type="ORF">CC80DRAFT_497583</name>
</gene>
<feature type="domain" description="Myb-like" evidence="5">
    <location>
        <begin position="223"/>
        <end position="272"/>
    </location>
</feature>
<feature type="region of interest" description="Disordered" evidence="4">
    <location>
        <begin position="272"/>
        <end position="309"/>
    </location>
</feature>
<protein>
    <submittedName>
        <fullName evidence="7">Uncharacterized protein</fullName>
    </submittedName>
</protein>
<comment type="subcellular location">
    <subcellularLocation>
        <location evidence="1">Nucleus</location>
    </subcellularLocation>
</comment>
<dbReference type="GO" id="GO:0003700">
    <property type="term" value="F:DNA-binding transcription factor activity"/>
    <property type="evidence" value="ECO:0007669"/>
    <property type="project" value="TreeGrafter"/>
</dbReference>
<dbReference type="SMART" id="SM00717">
    <property type="entry name" value="SANT"/>
    <property type="match status" value="3"/>
</dbReference>
<dbReference type="InterPro" id="IPR009057">
    <property type="entry name" value="Homeodomain-like_sf"/>
</dbReference>
<evidence type="ECO:0000256" key="4">
    <source>
        <dbReference type="SAM" id="MobiDB-lite"/>
    </source>
</evidence>
<keyword evidence="8" id="KW-1185">Reference proteome</keyword>
<dbReference type="Pfam" id="PF13921">
    <property type="entry name" value="Myb_DNA-bind_6"/>
    <property type="match status" value="1"/>
</dbReference>
<dbReference type="SUPFAM" id="SSF46689">
    <property type="entry name" value="Homeodomain-like"/>
    <property type="match status" value="2"/>
</dbReference>
<dbReference type="InterPro" id="IPR001005">
    <property type="entry name" value="SANT/Myb"/>
</dbReference>
<keyword evidence="3" id="KW-0539">Nucleus</keyword>
<dbReference type="Proteomes" id="UP000800035">
    <property type="component" value="Unassembled WGS sequence"/>
</dbReference>
<evidence type="ECO:0000259" key="5">
    <source>
        <dbReference type="PROSITE" id="PS50090"/>
    </source>
</evidence>
<reference evidence="7" key="1">
    <citation type="journal article" date="2020" name="Stud. Mycol.">
        <title>101 Dothideomycetes genomes: a test case for predicting lifestyles and emergence of pathogens.</title>
        <authorList>
            <person name="Haridas S."/>
            <person name="Albert R."/>
            <person name="Binder M."/>
            <person name="Bloem J."/>
            <person name="Labutti K."/>
            <person name="Salamov A."/>
            <person name="Andreopoulos B."/>
            <person name="Baker S."/>
            <person name="Barry K."/>
            <person name="Bills G."/>
            <person name="Bluhm B."/>
            <person name="Cannon C."/>
            <person name="Castanera R."/>
            <person name="Culley D."/>
            <person name="Daum C."/>
            <person name="Ezra D."/>
            <person name="Gonzalez J."/>
            <person name="Henrissat B."/>
            <person name="Kuo A."/>
            <person name="Liang C."/>
            <person name="Lipzen A."/>
            <person name="Lutzoni F."/>
            <person name="Magnuson J."/>
            <person name="Mondo S."/>
            <person name="Nolan M."/>
            <person name="Ohm R."/>
            <person name="Pangilinan J."/>
            <person name="Park H.-J."/>
            <person name="Ramirez L."/>
            <person name="Alfaro M."/>
            <person name="Sun H."/>
            <person name="Tritt A."/>
            <person name="Yoshinaga Y."/>
            <person name="Zwiers L.-H."/>
            <person name="Turgeon B."/>
            <person name="Goodwin S."/>
            <person name="Spatafora J."/>
            <person name="Crous P."/>
            <person name="Grigoriev I."/>
        </authorList>
    </citation>
    <scope>NUCLEOTIDE SEQUENCE</scope>
    <source>
        <strain evidence="7">CBS 675.92</strain>
    </source>
</reference>
<feature type="domain" description="HTH myb-type" evidence="6">
    <location>
        <begin position="162"/>
        <end position="216"/>
    </location>
</feature>
<dbReference type="PROSITE" id="PS50090">
    <property type="entry name" value="MYB_LIKE"/>
    <property type="match status" value="2"/>
</dbReference>
<dbReference type="AlphaFoldDB" id="A0A6A5TER5"/>
<feature type="domain" description="Myb-like" evidence="5">
    <location>
        <begin position="162"/>
        <end position="212"/>
    </location>
</feature>
<evidence type="ECO:0000256" key="2">
    <source>
        <dbReference type="ARBA" id="ARBA00023125"/>
    </source>
</evidence>
<keyword evidence="2" id="KW-0238">DNA-binding</keyword>
<feature type="compositionally biased region" description="Low complexity" evidence="4">
    <location>
        <begin position="283"/>
        <end position="305"/>
    </location>
</feature>
<organism evidence="7 8">
    <name type="scientific">Byssothecium circinans</name>
    <dbReference type="NCBI Taxonomy" id="147558"/>
    <lineage>
        <taxon>Eukaryota</taxon>
        <taxon>Fungi</taxon>
        <taxon>Dikarya</taxon>
        <taxon>Ascomycota</taxon>
        <taxon>Pezizomycotina</taxon>
        <taxon>Dothideomycetes</taxon>
        <taxon>Pleosporomycetidae</taxon>
        <taxon>Pleosporales</taxon>
        <taxon>Massarineae</taxon>
        <taxon>Massarinaceae</taxon>
        <taxon>Byssothecium</taxon>
    </lineage>
</organism>
<dbReference type="Gene3D" id="1.10.10.60">
    <property type="entry name" value="Homeodomain-like"/>
    <property type="match status" value="2"/>
</dbReference>
<feature type="region of interest" description="Disordered" evidence="4">
    <location>
        <begin position="44"/>
        <end position="90"/>
    </location>
</feature>
<accession>A0A6A5TER5</accession>
<dbReference type="PANTHER" id="PTHR46380:SF2">
    <property type="entry name" value="CYCLIN-D-BINDING MYB-LIKE TRANSCRIPTION FACTOR 1"/>
    <property type="match status" value="1"/>
</dbReference>
<sequence>MPRLRHVHTRGHALLPHSRYFQHEFGIRPEDWLSRCTPRHLEGRNENATRSMPSSSPAPAPSASPAQKLLSSRHELSPNPDLRSSGPMSADEVELVRRALSAFKREQGITIDALVALIQLGPKDPLPFDERTQVRAFWAAVCDTLKLRKSRSVRDWVRKHYAASKNTGRWSAHEDQRLADACAAHPKKWVLIASVVGARSADDCFYRWRDYGQHSRLKNTALWSDEEVNRLRKAVDKVRDVSTGHIAWPQVSDELGQTRSRVQCLQKWQQLQDLQPRRRRSLKTSTAPKTSTTPPKQPAAAPLTPRHANDNSIASEATEAPPSDEDIALGLLSLLLWIAIVIFDNDFRVNFDTNEEDVHWAHIDWFIANDDDIVKAEITGDAHELWRSTVEDLGEQGCFADTVIYSFNYVASHKIPDLPLLPLPSDNPDMDWRGVHLVASYKERYNELLAGGQLPGDGDDT</sequence>
<dbReference type="CDD" id="cd00167">
    <property type="entry name" value="SANT"/>
    <property type="match status" value="2"/>
</dbReference>
<name>A0A6A5TER5_9PLEO</name>
<feature type="domain" description="HTH myb-type" evidence="6">
    <location>
        <begin position="218"/>
        <end position="276"/>
    </location>
</feature>
<evidence type="ECO:0000256" key="3">
    <source>
        <dbReference type="ARBA" id="ARBA00023242"/>
    </source>
</evidence>
<dbReference type="GO" id="GO:0005634">
    <property type="term" value="C:nucleus"/>
    <property type="evidence" value="ECO:0007669"/>
    <property type="project" value="UniProtKB-SubCell"/>
</dbReference>
<evidence type="ECO:0000259" key="6">
    <source>
        <dbReference type="PROSITE" id="PS51294"/>
    </source>
</evidence>
<dbReference type="GO" id="GO:0000976">
    <property type="term" value="F:transcription cis-regulatory region binding"/>
    <property type="evidence" value="ECO:0007669"/>
    <property type="project" value="TreeGrafter"/>
</dbReference>
<evidence type="ECO:0000256" key="1">
    <source>
        <dbReference type="ARBA" id="ARBA00004123"/>
    </source>
</evidence>
<dbReference type="InterPro" id="IPR017930">
    <property type="entry name" value="Myb_dom"/>
</dbReference>
<proteinExistence type="predicted"/>
<dbReference type="PANTHER" id="PTHR46380">
    <property type="entry name" value="CYCLIN-D-BINDING MYB-LIKE TRANSCRIPTION FACTOR 1"/>
    <property type="match status" value="1"/>
</dbReference>
<dbReference type="InterPro" id="IPR051651">
    <property type="entry name" value="DMTF1_DNA-bind_reg"/>
</dbReference>
<dbReference type="EMBL" id="ML977039">
    <property type="protein sequence ID" value="KAF1949266.1"/>
    <property type="molecule type" value="Genomic_DNA"/>
</dbReference>
<dbReference type="OrthoDB" id="39591at2759"/>